<dbReference type="Proteomes" id="UP000198211">
    <property type="component" value="Unassembled WGS sequence"/>
</dbReference>
<keyword evidence="2" id="KW-1185">Reference proteome</keyword>
<comment type="caution">
    <text evidence="1">The sequence shown here is derived from an EMBL/GenBank/DDBJ whole genome shotgun (WGS) entry which is preliminary data.</text>
</comment>
<dbReference type="EMBL" id="NBNE01012680">
    <property type="protein sequence ID" value="OWY95629.1"/>
    <property type="molecule type" value="Genomic_DNA"/>
</dbReference>
<evidence type="ECO:0000313" key="1">
    <source>
        <dbReference type="EMBL" id="OWY95629.1"/>
    </source>
</evidence>
<organism evidence="1 2">
    <name type="scientific">Phytophthora megakarya</name>
    <dbReference type="NCBI Taxonomy" id="4795"/>
    <lineage>
        <taxon>Eukaryota</taxon>
        <taxon>Sar</taxon>
        <taxon>Stramenopiles</taxon>
        <taxon>Oomycota</taxon>
        <taxon>Peronosporomycetes</taxon>
        <taxon>Peronosporales</taxon>
        <taxon>Peronosporaceae</taxon>
        <taxon>Phytophthora</taxon>
    </lineage>
</organism>
<dbReference type="AlphaFoldDB" id="A0A225UTV5"/>
<gene>
    <name evidence="1" type="ORF">PHMEG_00034315</name>
</gene>
<proteinExistence type="predicted"/>
<sequence>MRECRLDIMSVPERVIMKDCRSNSSTKLRMHYISQAASTDNWRVFYHHTYNSTLCAFDVAVIGANEGSPL</sequence>
<accession>A0A225UTV5</accession>
<protein>
    <submittedName>
        <fullName evidence="1">Uncharacterized protein</fullName>
    </submittedName>
</protein>
<name>A0A225UTV5_9STRA</name>
<reference evidence="2" key="1">
    <citation type="submission" date="2017-03" db="EMBL/GenBank/DDBJ databases">
        <title>Phytopthora megakarya and P. palmivora, two closely related causual agents of cacao black pod achieved similar genome size and gene model numbers by different mechanisms.</title>
        <authorList>
            <person name="Ali S."/>
            <person name="Shao J."/>
            <person name="Larry D.J."/>
            <person name="Kronmiller B."/>
            <person name="Shen D."/>
            <person name="Strem M.D."/>
            <person name="Melnick R.L."/>
            <person name="Guiltinan M.J."/>
            <person name="Tyler B.M."/>
            <person name="Meinhardt L.W."/>
            <person name="Bailey B.A."/>
        </authorList>
    </citation>
    <scope>NUCLEOTIDE SEQUENCE [LARGE SCALE GENOMIC DNA]</scope>
    <source>
        <strain evidence="2">zdho120</strain>
    </source>
</reference>
<evidence type="ECO:0000313" key="2">
    <source>
        <dbReference type="Proteomes" id="UP000198211"/>
    </source>
</evidence>